<dbReference type="InterPro" id="IPR050431">
    <property type="entry name" value="Adaptor_comp_med_subunit"/>
</dbReference>
<dbReference type="Pfam" id="PF00928">
    <property type="entry name" value="Adap_comp_sub"/>
    <property type="match status" value="1"/>
</dbReference>
<evidence type="ECO:0000313" key="8">
    <source>
        <dbReference type="Proteomes" id="UP001186944"/>
    </source>
</evidence>
<evidence type="ECO:0000256" key="1">
    <source>
        <dbReference type="ARBA" id="ARBA00004308"/>
    </source>
</evidence>
<keyword evidence="4" id="KW-0472">Membrane</keyword>
<dbReference type="Gene3D" id="3.30.450.60">
    <property type="match status" value="1"/>
</dbReference>
<keyword evidence="8" id="KW-1185">Reference proteome</keyword>
<dbReference type="PANTHER" id="PTHR10529">
    <property type="entry name" value="AP COMPLEX SUBUNIT MU"/>
    <property type="match status" value="1"/>
</dbReference>
<keyword evidence="3 5" id="KW-0653">Protein transport</keyword>
<feature type="domain" description="MHD" evidence="6">
    <location>
        <begin position="123"/>
        <end position="386"/>
    </location>
</feature>
<dbReference type="EMBL" id="VSWD01000009">
    <property type="protein sequence ID" value="KAK3093766.1"/>
    <property type="molecule type" value="Genomic_DNA"/>
</dbReference>
<dbReference type="Proteomes" id="UP001186944">
    <property type="component" value="Unassembled WGS sequence"/>
</dbReference>
<dbReference type="GO" id="GO:0030131">
    <property type="term" value="C:clathrin adaptor complex"/>
    <property type="evidence" value="ECO:0007669"/>
    <property type="project" value="UniProtKB-UniRule"/>
</dbReference>
<comment type="caution">
    <text evidence="7">The sequence shown here is derived from an EMBL/GenBank/DDBJ whole genome shotgun (WGS) entry which is preliminary data.</text>
</comment>
<protein>
    <recommendedName>
        <fullName evidence="6">MHD domain-containing protein</fullName>
    </recommendedName>
</protein>
<dbReference type="PRINTS" id="PR00314">
    <property type="entry name" value="CLATHRINADPT"/>
</dbReference>
<name>A0AA88XWJ0_PINIB</name>
<evidence type="ECO:0000256" key="2">
    <source>
        <dbReference type="ARBA" id="ARBA00022448"/>
    </source>
</evidence>
<evidence type="ECO:0000259" key="6">
    <source>
        <dbReference type="PROSITE" id="PS51072"/>
    </source>
</evidence>
<dbReference type="InterPro" id="IPR036168">
    <property type="entry name" value="AP2_Mu_C_sf"/>
</dbReference>
<dbReference type="InterPro" id="IPR028565">
    <property type="entry name" value="MHD"/>
</dbReference>
<gene>
    <name evidence="7" type="ORF">FSP39_019977</name>
</gene>
<organism evidence="7 8">
    <name type="scientific">Pinctada imbricata</name>
    <name type="common">Atlantic pearl-oyster</name>
    <name type="synonym">Pinctada martensii</name>
    <dbReference type="NCBI Taxonomy" id="66713"/>
    <lineage>
        <taxon>Eukaryota</taxon>
        <taxon>Metazoa</taxon>
        <taxon>Spiralia</taxon>
        <taxon>Lophotrochozoa</taxon>
        <taxon>Mollusca</taxon>
        <taxon>Bivalvia</taxon>
        <taxon>Autobranchia</taxon>
        <taxon>Pteriomorphia</taxon>
        <taxon>Pterioida</taxon>
        <taxon>Pterioidea</taxon>
        <taxon>Pteriidae</taxon>
        <taxon>Pinctada</taxon>
    </lineage>
</organism>
<dbReference type="Gene3D" id="2.60.40.1170">
    <property type="entry name" value="Mu homology domain, subdomain B"/>
    <property type="match status" value="2"/>
</dbReference>
<dbReference type="GO" id="GO:0006886">
    <property type="term" value="P:intracellular protein transport"/>
    <property type="evidence" value="ECO:0007669"/>
    <property type="project" value="UniProtKB-UniRule"/>
</dbReference>
<dbReference type="AlphaFoldDB" id="A0AA88XWJ0"/>
<keyword evidence="2 5" id="KW-0813">Transport</keyword>
<evidence type="ECO:0000256" key="5">
    <source>
        <dbReference type="PIRNR" id="PIRNR005992"/>
    </source>
</evidence>
<dbReference type="GO" id="GO:0012505">
    <property type="term" value="C:endomembrane system"/>
    <property type="evidence" value="ECO:0007669"/>
    <property type="project" value="UniProtKB-SubCell"/>
</dbReference>
<proteinExistence type="inferred from homology"/>
<dbReference type="InterPro" id="IPR001392">
    <property type="entry name" value="Clathrin_mu"/>
</dbReference>
<accession>A0AA88XWJ0</accession>
<dbReference type="SUPFAM" id="SSF64356">
    <property type="entry name" value="SNARE-like"/>
    <property type="match status" value="1"/>
</dbReference>
<evidence type="ECO:0000313" key="7">
    <source>
        <dbReference type="EMBL" id="KAK3093766.1"/>
    </source>
</evidence>
<dbReference type="PIRSF" id="PIRSF005992">
    <property type="entry name" value="Clathrin_mu"/>
    <property type="match status" value="1"/>
</dbReference>
<dbReference type="SUPFAM" id="SSF49447">
    <property type="entry name" value="Second domain of Mu2 adaptin subunit (ap50) of ap2 adaptor"/>
    <property type="match status" value="1"/>
</dbReference>
<evidence type="ECO:0000256" key="3">
    <source>
        <dbReference type="ARBA" id="ARBA00022927"/>
    </source>
</evidence>
<reference evidence="7" key="1">
    <citation type="submission" date="2019-08" db="EMBL/GenBank/DDBJ databases">
        <title>The improved chromosome-level genome for the pearl oyster Pinctada fucata martensii using PacBio sequencing and Hi-C.</title>
        <authorList>
            <person name="Zheng Z."/>
        </authorList>
    </citation>
    <scope>NUCLEOTIDE SEQUENCE</scope>
    <source>
        <strain evidence="7">ZZ-2019</strain>
        <tissue evidence="7">Adductor muscle</tissue>
    </source>
</reference>
<dbReference type="InterPro" id="IPR011012">
    <property type="entry name" value="Longin-like_dom_sf"/>
</dbReference>
<comment type="subcellular location">
    <subcellularLocation>
        <location evidence="1">Endomembrane system</location>
    </subcellularLocation>
</comment>
<dbReference type="PROSITE" id="PS51072">
    <property type="entry name" value="MHD"/>
    <property type="match status" value="1"/>
</dbReference>
<sequence length="387" mass="42976">MYPMIPVIPSSGSYRLLDHQVFHLTLLYHICKDFCGTVSDDSISANSLLIMEILGEFLDFGLVQIADTDKLRPYIQSDPILVRSGREPTSDLTSRMFGIETKVSPSSASSKSVISSNKSDVPTNELFVDIIERLTASIGLNGAVSRMEVNGTINVKNFLKGNPQIRIGLNENLKIRKEGTIRAFGEHVELDSCSFHPCVNQQSLDDTGYMTVSPPIGEFSLMTYSVCDAMSVKIPFQLRTFVESIQGSRDVNLTLRLQSCFPHQMTAMGVKLKVTVPAVVDNISKHLDSDVGHEQSAEFKHSDREIIWQVKSFPGNTQVVAHFRLINNSNSVISKSDIGPYGLDFEISGYSSTGLLIRNVKVMSKDKSNPKKWIRFITVSDNYIIKG</sequence>
<comment type="similarity">
    <text evidence="5">Belongs to the adaptor complexes medium subunit family.</text>
</comment>
<dbReference type="GO" id="GO:0016192">
    <property type="term" value="P:vesicle-mediated transport"/>
    <property type="evidence" value="ECO:0007669"/>
    <property type="project" value="InterPro"/>
</dbReference>
<evidence type="ECO:0000256" key="4">
    <source>
        <dbReference type="ARBA" id="ARBA00023136"/>
    </source>
</evidence>